<dbReference type="InterPro" id="IPR050984">
    <property type="entry name" value="Gfo/Idh/MocA_domain"/>
</dbReference>
<dbReference type="Gene3D" id="3.30.360.10">
    <property type="entry name" value="Dihydrodipicolinate Reductase, domain 2"/>
    <property type="match status" value="1"/>
</dbReference>
<dbReference type="EMBL" id="BAABID010000002">
    <property type="protein sequence ID" value="GAA4717196.1"/>
    <property type="molecule type" value="Genomic_DNA"/>
</dbReference>
<gene>
    <name evidence="6" type="ORF">GCM10023216_01440</name>
</gene>
<feature type="domain" description="GFO/IDH/MocA-like oxidoreductase" evidence="5">
    <location>
        <begin position="164"/>
        <end position="279"/>
    </location>
</feature>
<dbReference type="SUPFAM" id="SSF51735">
    <property type="entry name" value="NAD(P)-binding Rossmann-fold domains"/>
    <property type="match status" value="1"/>
</dbReference>
<sequence length="357" mass="37673">MTDPTAAVDPSDYAARLTSADLGATVPDLLAAPAIRWGVIGAGNIAGSFSDGVRDRTAARVTAVGSRSVAKAQEFADAHAPGARAHGSYEDLVADDEVDVVYVATPHSHHLEHTLLAIEAGKHVLVEKPLTRSVAESRTLLDAARDAGVFCMEAVWTRFLPHIAAIRGAIARGEIGEVRTVIAEFAIQKEYDPTHRLFAPELAGGALLDLGIYPITLVHDLLGAPDTVLAHGTHAPTGVDDHVSMIFGYDSGAQAVLHTSSRVPGVAGARIIGTRGHIEMPGGFFTPTGFEVVRDDGTRWSFTSPAEEGKAYEAAEVARCVTAGLTESPRMPWSDTLEVMGMLDDVRATLGVVYPGE</sequence>
<dbReference type="PANTHER" id="PTHR22604">
    <property type="entry name" value="OXIDOREDUCTASES"/>
    <property type="match status" value="1"/>
</dbReference>
<evidence type="ECO:0000313" key="6">
    <source>
        <dbReference type="EMBL" id="GAA4717196.1"/>
    </source>
</evidence>
<dbReference type="Pfam" id="PF22725">
    <property type="entry name" value="GFO_IDH_MocA_C3"/>
    <property type="match status" value="1"/>
</dbReference>
<dbReference type="Proteomes" id="UP001500956">
    <property type="component" value="Unassembled WGS sequence"/>
</dbReference>
<evidence type="ECO:0000256" key="3">
    <source>
        <dbReference type="ARBA" id="ARBA00023027"/>
    </source>
</evidence>
<name>A0ABP8XZQ4_9MICO</name>
<dbReference type="InterPro" id="IPR036291">
    <property type="entry name" value="NAD(P)-bd_dom_sf"/>
</dbReference>
<evidence type="ECO:0000256" key="2">
    <source>
        <dbReference type="ARBA" id="ARBA00023002"/>
    </source>
</evidence>
<dbReference type="InterPro" id="IPR000683">
    <property type="entry name" value="Gfo/Idh/MocA-like_OxRdtase_N"/>
</dbReference>
<evidence type="ECO:0000256" key="1">
    <source>
        <dbReference type="ARBA" id="ARBA00010928"/>
    </source>
</evidence>
<dbReference type="PANTHER" id="PTHR22604:SF105">
    <property type="entry name" value="TRANS-1,2-DIHYDROBENZENE-1,2-DIOL DEHYDROGENASE"/>
    <property type="match status" value="1"/>
</dbReference>
<keyword evidence="2" id="KW-0560">Oxidoreductase</keyword>
<dbReference type="Pfam" id="PF01408">
    <property type="entry name" value="GFO_IDH_MocA"/>
    <property type="match status" value="1"/>
</dbReference>
<dbReference type="SUPFAM" id="SSF55347">
    <property type="entry name" value="Glyceraldehyde-3-phosphate dehydrogenase-like, C-terminal domain"/>
    <property type="match status" value="1"/>
</dbReference>
<keyword evidence="3" id="KW-0520">NAD</keyword>
<feature type="domain" description="Gfo/Idh/MocA-like oxidoreductase N-terminal" evidence="4">
    <location>
        <begin position="35"/>
        <end position="153"/>
    </location>
</feature>
<comment type="similarity">
    <text evidence="1">Belongs to the Gfo/Idh/MocA family.</text>
</comment>
<evidence type="ECO:0000259" key="5">
    <source>
        <dbReference type="Pfam" id="PF22725"/>
    </source>
</evidence>
<reference evidence="7" key="1">
    <citation type="journal article" date="2019" name="Int. J. Syst. Evol. Microbiol.">
        <title>The Global Catalogue of Microorganisms (GCM) 10K type strain sequencing project: providing services to taxonomists for standard genome sequencing and annotation.</title>
        <authorList>
            <consortium name="The Broad Institute Genomics Platform"/>
            <consortium name="The Broad Institute Genome Sequencing Center for Infectious Disease"/>
            <person name="Wu L."/>
            <person name="Ma J."/>
        </authorList>
    </citation>
    <scope>NUCLEOTIDE SEQUENCE [LARGE SCALE GENOMIC DNA]</scope>
    <source>
        <strain evidence="7">JCM 18063</strain>
    </source>
</reference>
<organism evidence="6 7">
    <name type="scientific">Isoptericola chiayiensis</name>
    <dbReference type="NCBI Taxonomy" id="579446"/>
    <lineage>
        <taxon>Bacteria</taxon>
        <taxon>Bacillati</taxon>
        <taxon>Actinomycetota</taxon>
        <taxon>Actinomycetes</taxon>
        <taxon>Micrococcales</taxon>
        <taxon>Promicromonosporaceae</taxon>
        <taxon>Isoptericola</taxon>
    </lineage>
</organism>
<comment type="caution">
    <text evidence="6">The sequence shown here is derived from an EMBL/GenBank/DDBJ whole genome shotgun (WGS) entry which is preliminary data.</text>
</comment>
<protein>
    <submittedName>
        <fullName evidence="6">Gfo/Idh/MocA family oxidoreductase</fullName>
    </submittedName>
</protein>
<dbReference type="Gene3D" id="3.40.50.720">
    <property type="entry name" value="NAD(P)-binding Rossmann-like Domain"/>
    <property type="match status" value="1"/>
</dbReference>
<evidence type="ECO:0000313" key="7">
    <source>
        <dbReference type="Proteomes" id="UP001500956"/>
    </source>
</evidence>
<keyword evidence="7" id="KW-1185">Reference proteome</keyword>
<accession>A0ABP8XZQ4</accession>
<dbReference type="InterPro" id="IPR055170">
    <property type="entry name" value="GFO_IDH_MocA-like_dom"/>
</dbReference>
<proteinExistence type="inferred from homology"/>
<dbReference type="RefSeq" id="WP_172152017.1">
    <property type="nucleotide sequence ID" value="NZ_BAABID010000002.1"/>
</dbReference>
<evidence type="ECO:0000259" key="4">
    <source>
        <dbReference type="Pfam" id="PF01408"/>
    </source>
</evidence>